<proteinExistence type="predicted"/>
<gene>
    <name evidence="3" type="ORF">E4U43_002972</name>
</gene>
<dbReference type="AlphaFoldDB" id="A0A9P7N676"/>
<feature type="chain" id="PRO_5040302470" evidence="2">
    <location>
        <begin position="17"/>
        <end position="182"/>
    </location>
</feature>
<reference evidence="3" key="1">
    <citation type="journal article" date="2020" name="bioRxiv">
        <title>Whole genome comparisons of ergot fungi reveals the divergence and evolution of species within the genus Claviceps are the result of varying mechanisms driving genome evolution and host range expansion.</title>
        <authorList>
            <person name="Wyka S.A."/>
            <person name="Mondo S.J."/>
            <person name="Liu M."/>
            <person name="Dettman J."/>
            <person name="Nalam V."/>
            <person name="Broders K.D."/>
        </authorList>
    </citation>
    <scope>NUCLEOTIDE SEQUENCE</scope>
    <source>
        <strain evidence="3">CCC 602</strain>
    </source>
</reference>
<keyword evidence="1" id="KW-0472">Membrane</keyword>
<dbReference type="OrthoDB" id="4957042at2759"/>
<organism evidence="3 4">
    <name type="scientific">Claviceps pusilla</name>
    <dbReference type="NCBI Taxonomy" id="123648"/>
    <lineage>
        <taxon>Eukaryota</taxon>
        <taxon>Fungi</taxon>
        <taxon>Dikarya</taxon>
        <taxon>Ascomycota</taxon>
        <taxon>Pezizomycotina</taxon>
        <taxon>Sordariomycetes</taxon>
        <taxon>Hypocreomycetidae</taxon>
        <taxon>Hypocreales</taxon>
        <taxon>Clavicipitaceae</taxon>
        <taxon>Claviceps</taxon>
    </lineage>
</organism>
<keyword evidence="4" id="KW-1185">Reference proteome</keyword>
<name>A0A9P7N676_9HYPO</name>
<evidence type="ECO:0000313" key="4">
    <source>
        <dbReference type="Proteomes" id="UP000748025"/>
    </source>
</evidence>
<dbReference type="Proteomes" id="UP000748025">
    <property type="component" value="Unassembled WGS sequence"/>
</dbReference>
<feature type="transmembrane region" description="Helical" evidence="1">
    <location>
        <begin position="126"/>
        <end position="144"/>
    </location>
</feature>
<feature type="signal peptide" evidence="2">
    <location>
        <begin position="1"/>
        <end position="16"/>
    </location>
</feature>
<evidence type="ECO:0000313" key="3">
    <source>
        <dbReference type="EMBL" id="KAG5995733.1"/>
    </source>
</evidence>
<keyword evidence="1" id="KW-0812">Transmembrane</keyword>
<keyword evidence="1" id="KW-1133">Transmembrane helix</keyword>
<dbReference type="EMBL" id="SRPW01002110">
    <property type="protein sequence ID" value="KAG5995733.1"/>
    <property type="molecule type" value="Genomic_DNA"/>
</dbReference>
<comment type="caution">
    <text evidence="3">The sequence shown here is derived from an EMBL/GenBank/DDBJ whole genome shotgun (WGS) entry which is preliminary data.</text>
</comment>
<evidence type="ECO:0000256" key="2">
    <source>
        <dbReference type="SAM" id="SignalP"/>
    </source>
</evidence>
<keyword evidence="2" id="KW-0732">Signal</keyword>
<accession>A0A9P7N676</accession>
<sequence length="182" mass="20135">MKFLLPLLSVLALASSLPTWHQGPIISDDDNLMERRDLFKVEVVQVRSSCYTKTIVAKITEYASGAQDYLAEAFKGAVADSNGEIMAISSNKKNIHVPFAIGRITRHGHNRSGKHRISLLGFRNRLALLILAFAVVLTVACSYLRKKYVAALRQELDKASLEPALSEKVLPGTSEKDIRIES</sequence>
<protein>
    <submittedName>
        <fullName evidence="3">Uncharacterized protein</fullName>
    </submittedName>
</protein>
<evidence type="ECO:0000256" key="1">
    <source>
        <dbReference type="SAM" id="Phobius"/>
    </source>
</evidence>